<protein>
    <submittedName>
        <fullName evidence="1">Isopentenyl-diphosphate delta-isomerase</fullName>
    </submittedName>
</protein>
<dbReference type="FunCoup" id="J9D6W1">
    <property type="interactions" value="123"/>
</dbReference>
<dbReference type="VEuPathDB" id="MicrosporidiaDB:EDEG_00239"/>
<dbReference type="GO" id="GO:0004452">
    <property type="term" value="F:isopentenyl-diphosphate delta-isomerase activity"/>
    <property type="evidence" value="ECO:0007669"/>
    <property type="project" value="TreeGrafter"/>
</dbReference>
<proteinExistence type="predicted"/>
<dbReference type="GO" id="GO:0005737">
    <property type="term" value="C:cytoplasm"/>
    <property type="evidence" value="ECO:0007669"/>
    <property type="project" value="TreeGrafter"/>
</dbReference>
<keyword evidence="2" id="KW-1185">Reference proteome</keyword>
<accession>J9D6W1</accession>
<name>J9D6W1_EDHAE</name>
<dbReference type="Gene3D" id="3.90.79.10">
    <property type="entry name" value="Nucleoside Triphosphate Pyrophosphohydrolase"/>
    <property type="match status" value="1"/>
</dbReference>
<dbReference type="AlphaFoldDB" id="J9D6W1"/>
<keyword evidence="1" id="KW-0413">Isomerase</keyword>
<gene>
    <name evidence="1" type="ORF">EDEG_00239</name>
</gene>
<reference evidence="2" key="2">
    <citation type="submission" date="2015-07" db="EMBL/GenBank/DDBJ databases">
        <title>Contrasting host-pathogen interactions and genome evolution in two generalist and specialist microsporidian pathogens of mosquitoes.</title>
        <authorList>
            <consortium name="The Broad Institute Genomics Platform"/>
            <consortium name="The Broad Institute Genome Sequencing Center for Infectious Disease"/>
            <person name="Cuomo C.A."/>
            <person name="Sanscrainte N.D."/>
            <person name="Goldberg J.M."/>
            <person name="Heiman D."/>
            <person name="Young S."/>
            <person name="Zeng Q."/>
            <person name="Becnel J.J."/>
            <person name="Birren B.W."/>
        </authorList>
    </citation>
    <scope>NUCLEOTIDE SEQUENCE [LARGE SCALE GENOMIC DNA]</scope>
    <source>
        <strain evidence="2">USNM 41457</strain>
    </source>
</reference>
<dbReference type="OrthoDB" id="510307at2759"/>
<dbReference type="PANTHER" id="PTHR10885">
    <property type="entry name" value="ISOPENTENYL-DIPHOSPHATE DELTA-ISOMERASE"/>
    <property type="match status" value="1"/>
</dbReference>
<dbReference type="Proteomes" id="UP000003163">
    <property type="component" value="Unassembled WGS sequence"/>
</dbReference>
<evidence type="ECO:0000313" key="1">
    <source>
        <dbReference type="EMBL" id="EJW03259.1"/>
    </source>
</evidence>
<dbReference type="EMBL" id="AFBI03000002">
    <property type="protein sequence ID" value="EJW03259.1"/>
    <property type="molecule type" value="Genomic_DNA"/>
</dbReference>
<dbReference type="PANTHER" id="PTHR10885:SF0">
    <property type="entry name" value="ISOPENTENYL-DIPHOSPHATE DELTA-ISOMERASE"/>
    <property type="match status" value="1"/>
</dbReference>
<evidence type="ECO:0000313" key="2">
    <source>
        <dbReference type="Proteomes" id="UP000003163"/>
    </source>
</evidence>
<organism evidence="1 2">
    <name type="scientific">Edhazardia aedis (strain USNM 41457)</name>
    <name type="common">Microsporidian parasite</name>
    <dbReference type="NCBI Taxonomy" id="1003232"/>
    <lineage>
        <taxon>Eukaryota</taxon>
        <taxon>Fungi</taxon>
        <taxon>Fungi incertae sedis</taxon>
        <taxon>Microsporidia</taxon>
        <taxon>Edhazardia</taxon>
    </lineage>
</organism>
<dbReference type="InterPro" id="IPR015797">
    <property type="entry name" value="NUDIX_hydrolase-like_dom_sf"/>
</dbReference>
<comment type="caution">
    <text evidence="1">The sequence shown here is derived from an EMBL/GenBank/DDBJ whole genome shotgun (WGS) entry which is preliminary data.</text>
</comment>
<dbReference type="SUPFAM" id="SSF55811">
    <property type="entry name" value="Nudix"/>
    <property type="match status" value="1"/>
</dbReference>
<sequence length="244" mass="28873">MKLPKTTTILVDKHDKIIGSKNIVDVHMKGKSQAHRGFSAFIFQKNPETKNLELLIQQRSSKKLVNPRFWTNSVSSHPFLNELSFTDPILDCKNFLIERIGYELGIDDFVVKDKLFLYNRIFFKTGLFSNRLYSILDSNVKPQPINTDILNSATQIETLYPIPKGDTQNMIYWQDHRMEYVFFALIKNFTICKNSDEIEVCHFISEDELRTFRLNYQFSYFFTSYIREFNVFEIMENRIRNSSK</sequence>
<dbReference type="HOGENOM" id="CLU_060552_0_1_1"/>
<dbReference type="GO" id="GO:0009240">
    <property type="term" value="P:isopentenyl diphosphate biosynthetic process"/>
    <property type="evidence" value="ECO:0007669"/>
    <property type="project" value="TreeGrafter"/>
</dbReference>
<reference evidence="1 2" key="1">
    <citation type="submission" date="2011-08" db="EMBL/GenBank/DDBJ databases">
        <authorList>
            <person name="Liu Z.J."/>
            <person name="Shi F.L."/>
            <person name="Lu J.Q."/>
            <person name="Li M."/>
            <person name="Wang Z.L."/>
        </authorList>
    </citation>
    <scope>NUCLEOTIDE SEQUENCE [LARGE SCALE GENOMIC DNA]</scope>
    <source>
        <strain evidence="1 2">USNM 41457</strain>
    </source>
</reference>
<dbReference type="InParanoid" id="J9D6W1"/>
<dbReference type="STRING" id="1003232.J9D6W1"/>
<feature type="non-terminal residue" evidence="1">
    <location>
        <position position="1"/>
    </location>
</feature>